<dbReference type="GeneID" id="140687921"/>
<name>A0ABM5BZY6_VICPA</name>
<dbReference type="PANTHER" id="PTHR22829:SF6">
    <property type="entry name" value="PHOSPHATIDYLINOSITOL 3,4,5-TRISPHOSPHATE-DEPENDENT RAC EXCHANGER 1 PROTEIN"/>
    <property type="match status" value="1"/>
</dbReference>
<gene>
    <name evidence="2" type="primary">LOC140687921</name>
</gene>
<evidence type="ECO:0000313" key="2">
    <source>
        <dbReference type="RefSeq" id="XP_072801958.1"/>
    </source>
</evidence>
<sequence length="174" mass="19587">MLEKSELKDESQYFCFHADEEMEGASSKNKQLRSNFKLVESILAKRLLILPQEEDCSFDIKEKNRAVVVKSVQRGSLAEMAGLQVGRKIYSINEALVCLRPCAQVESIRNQSCSCHPLRLMVATKAKEVIKVHNHPEALCFQILGAAPPNVYAVRRGMSQAHPDSRRKELDTTS</sequence>
<accession>A0ABM5BZY6</accession>
<dbReference type="Proteomes" id="UP001652581">
    <property type="component" value="Chromosome 21"/>
</dbReference>
<dbReference type="RefSeq" id="XP_072801958.1">
    <property type="nucleotide sequence ID" value="XM_072945857.1"/>
</dbReference>
<protein>
    <submittedName>
        <fullName evidence="2">Phosphatidylinositol 3,4,5-trisphosphate-dependent Rac exchanger 1 protein-like</fullName>
    </submittedName>
</protein>
<evidence type="ECO:0000313" key="1">
    <source>
        <dbReference type="Proteomes" id="UP001652581"/>
    </source>
</evidence>
<dbReference type="InterPro" id="IPR051832">
    <property type="entry name" value="mTOR-Rac_regulators"/>
</dbReference>
<dbReference type="SUPFAM" id="SSF50156">
    <property type="entry name" value="PDZ domain-like"/>
    <property type="match status" value="1"/>
</dbReference>
<reference evidence="2" key="1">
    <citation type="submission" date="2025-08" db="UniProtKB">
        <authorList>
            <consortium name="RefSeq"/>
        </authorList>
    </citation>
    <scope>IDENTIFICATION</scope>
</reference>
<dbReference type="InterPro" id="IPR036034">
    <property type="entry name" value="PDZ_sf"/>
</dbReference>
<keyword evidence="1" id="KW-1185">Reference proteome</keyword>
<organism evidence="1 2">
    <name type="scientific">Vicugna pacos</name>
    <name type="common">Alpaca</name>
    <name type="synonym">Lama pacos</name>
    <dbReference type="NCBI Taxonomy" id="30538"/>
    <lineage>
        <taxon>Eukaryota</taxon>
        <taxon>Metazoa</taxon>
        <taxon>Chordata</taxon>
        <taxon>Craniata</taxon>
        <taxon>Vertebrata</taxon>
        <taxon>Euteleostomi</taxon>
        <taxon>Mammalia</taxon>
        <taxon>Eutheria</taxon>
        <taxon>Laurasiatheria</taxon>
        <taxon>Artiodactyla</taxon>
        <taxon>Tylopoda</taxon>
        <taxon>Camelidae</taxon>
        <taxon>Vicugna</taxon>
    </lineage>
</organism>
<dbReference type="PANTHER" id="PTHR22829">
    <property type="entry name" value="DEP DOMAIN PROTEIN"/>
    <property type="match status" value="1"/>
</dbReference>
<dbReference type="Gene3D" id="2.30.42.10">
    <property type="match status" value="1"/>
</dbReference>
<proteinExistence type="predicted"/>